<dbReference type="EMBL" id="CP058316">
    <property type="protein sequence ID" value="QLD11324.1"/>
    <property type="molecule type" value="Genomic_DNA"/>
</dbReference>
<dbReference type="Proteomes" id="UP000509638">
    <property type="component" value="Chromosome"/>
</dbReference>
<dbReference type="RefSeq" id="WP_178011178.1">
    <property type="nucleotide sequence ID" value="NZ_CP058316.1"/>
</dbReference>
<evidence type="ECO:0008006" key="3">
    <source>
        <dbReference type="Google" id="ProtNLM"/>
    </source>
</evidence>
<evidence type="ECO:0000313" key="2">
    <source>
        <dbReference type="Proteomes" id="UP000509638"/>
    </source>
</evidence>
<gene>
    <name evidence="1" type="ORF">HW566_05760</name>
</gene>
<dbReference type="AlphaFoldDB" id="A0A7D5EWA9"/>
<proteinExistence type="predicted"/>
<reference evidence="1 2" key="1">
    <citation type="submission" date="2020-06" db="EMBL/GenBank/DDBJ databases">
        <authorList>
            <person name="Jo H."/>
        </authorList>
    </citation>
    <scope>NUCLEOTIDE SEQUENCE [LARGE SCALE GENOMIC DNA]</scope>
    <source>
        <strain evidence="1 2">I46</strain>
    </source>
</reference>
<protein>
    <recommendedName>
        <fullName evidence="3">Aspartyl-tRNA synthetase</fullName>
    </recommendedName>
</protein>
<evidence type="ECO:0000313" key="1">
    <source>
        <dbReference type="EMBL" id="QLD11324.1"/>
    </source>
</evidence>
<name>A0A7D5EWA9_9MICO</name>
<accession>A0A7D5EWA9</accession>
<organism evidence="1 2">
    <name type="scientific">Microbacterium oleivorans</name>
    <dbReference type="NCBI Taxonomy" id="273677"/>
    <lineage>
        <taxon>Bacteria</taxon>
        <taxon>Bacillati</taxon>
        <taxon>Actinomycetota</taxon>
        <taxon>Actinomycetes</taxon>
        <taxon>Micrococcales</taxon>
        <taxon>Microbacteriaceae</taxon>
        <taxon>Microbacterium</taxon>
    </lineage>
</organism>
<sequence>MHGNGRDTASGPFVVTLVVDLPIAKPDALEVVAFVSDGSVENAGTAYPRVGLGRGVWAEVQIPKFADPPPLAVDVCSDVSWDAAATEAARLADALRRVGWTVRAPRGDEV</sequence>